<evidence type="ECO:0000313" key="16">
    <source>
        <dbReference type="Proteomes" id="UP001177744"/>
    </source>
</evidence>
<dbReference type="GO" id="GO:0034341">
    <property type="term" value="P:response to type II interferon"/>
    <property type="evidence" value="ECO:0007669"/>
    <property type="project" value="InterPro"/>
</dbReference>
<evidence type="ECO:0000259" key="14">
    <source>
        <dbReference type="Pfam" id="PF20902"/>
    </source>
</evidence>
<reference evidence="15" key="1">
    <citation type="submission" date="2023-06" db="EMBL/GenBank/DDBJ databases">
        <title>Reference genome for the Northern bat (Eptesicus nilssonii), a most northern bat species.</title>
        <authorList>
            <person name="Laine V.N."/>
            <person name="Pulliainen A.T."/>
            <person name="Lilley T.M."/>
        </authorList>
    </citation>
    <scope>NUCLEOTIDE SEQUENCE</scope>
    <source>
        <strain evidence="15">BLF_Eptnil</strain>
        <tissue evidence="15">Kidney</tissue>
    </source>
</reference>
<evidence type="ECO:0000256" key="2">
    <source>
        <dbReference type="ARBA" id="ARBA00010665"/>
    </source>
</evidence>
<proteinExistence type="inferred from homology"/>
<dbReference type="InterPro" id="IPR048585">
    <property type="entry name" value="CXCL16_dom"/>
</dbReference>
<dbReference type="GO" id="GO:0005044">
    <property type="term" value="F:scavenger receptor activity"/>
    <property type="evidence" value="ECO:0007669"/>
    <property type="project" value="InterPro"/>
</dbReference>
<keyword evidence="5" id="KW-0202">Cytokine</keyword>
<dbReference type="Proteomes" id="UP001177744">
    <property type="component" value="Unassembled WGS sequence"/>
</dbReference>
<evidence type="ECO:0000256" key="6">
    <source>
        <dbReference type="ARBA" id="ARBA00022692"/>
    </source>
</evidence>
<dbReference type="GO" id="GO:0016020">
    <property type="term" value="C:membrane"/>
    <property type="evidence" value="ECO:0007669"/>
    <property type="project" value="UniProtKB-SubCell"/>
</dbReference>
<gene>
    <name evidence="15" type="ORF">QTO34_009527</name>
</gene>
<dbReference type="GO" id="GO:0034612">
    <property type="term" value="P:response to tumor necrosis factor"/>
    <property type="evidence" value="ECO:0007669"/>
    <property type="project" value="InterPro"/>
</dbReference>
<dbReference type="InterPro" id="IPR026296">
    <property type="entry name" value="CXCL16"/>
</dbReference>
<dbReference type="GO" id="GO:0005041">
    <property type="term" value="F:low-density lipoprotein particle receptor activity"/>
    <property type="evidence" value="ECO:0007669"/>
    <property type="project" value="InterPro"/>
</dbReference>
<dbReference type="Pfam" id="PF20902">
    <property type="entry name" value="CXCL16"/>
    <property type="match status" value="1"/>
</dbReference>
<evidence type="ECO:0000313" key="15">
    <source>
        <dbReference type="EMBL" id="KAK1331570.1"/>
    </source>
</evidence>
<keyword evidence="8" id="KW-1133">Transmembrane helix</keyword>
<evidence type="ECO:0000256" key="9">
    <source>
        <dbReference type="ARBA" id="ARBA00023136"/>
    </source>
</evidence>
<evidence type="ECO:0000256" key="3">
    <source>
        <dbReference type="ARBA" id="ARBA00017995"/>
    </source>
</evidence>
<keyword evidence="7 13" id="KW-0732">Signal</keyword>
<evidence type="ECO:0000256" key="13">
    <source>
        <dbReference type="SAM" id="SignalP"/>
    </source>
</evidence>
<dbReference type="PANTHER" id="PTHR14385">
    <property type="entry name" value="CXC CHEMOKINE LIGAND"/>
    <property type="match status" value="1"/>
</dbReference>
<keyword evidence="6" id="KW-0812">Transmembrane</keyword>
<organism evidence="15 16">
    <name type="scientific">Cnephaeus nilssonii</name>
    <name type="common">Northern bat</name>
    <name type="synonym">Eptesicus nilssonii</name>
    <dbReference type="NCBI Taxonomy" id="3371016"/>
    <lineage>
        <taxon>Eukaryota</taxon>
        <taxon>Metazoa</taxon>
        <taxon>Chordata</taxon>
        <taxon>Craniata</taxon>
        <taxon>Vertebrata</taxon>
        <taxon>Euteleostomi</taxon>
        <taxon>Mammalia</taxon>
        <taxon>Eutheria</taxon>
        <taxon>Laurasiatheria</taxon>
        <taxon>Chiroptera</taxon>
        <taxon>Yangochiroptera</taxon>
        <taxon>Vespertilionidae</taxon>
        <taxon>Cnephaeus</taxon>
    </lineage>
</organism>
<name>A0AA40HHY5_CNENI</name>
<dbReference type="GO" id="GO:0005615">
    <property type="term" value="C:extracellular space"/>
    <property type="evidence" value="ECO:0007669"/>
    <property type="project" value="UniProtKB-KW"/>
</dbReference>
<keyword evidence="11" id="KW-0325">Glycoprotein</keyword>
<sequence length="204" mass="22734">MRWGWGPRCLALRLLLLAQLTEPGHGNEGSRAGSCYCNRKFLPDSPPTIKDMERFREHLTNHVPCTGGFVRFQLKFPLRSWSVCGGSKDPWVTELKNCFDRRECGHAYSGRVVQQEHSPPPSIQIPKSTEGAPAVTDIPAQTYLPLTLRSTQQPTLPVGTLSLDKKPIHAHETTTSAVDHSLETGPKLGPTRSSWKKMWVLQLG</sequence>
<dbReference type="GO" id="GO:0030335">
    <property type="term" value="P:positive regulation of cell migration"/>
    <property type="evidence" value="ECO:0007669"/>
    <property type="project" value="InterPro"/>
</dbReference>
<dbReference type="GO" id="GO:0006898">
    <property type="term" value="P:receptor-mediated endocytosis"/>
    <property type="evidence" value="ECO:0007669"/>
    <property type="project" value="InterPro"/>
</dbReference>
<accession>A0AA40HHY5</accession>
<comment type="subcellular location">
    <subcellularLocation>
        <location evidence="1">Membrane</location>
        <topology evidence="1">Single-pass type I membrane protein</topology>
    </subcellularLocation>
</comment>
<evidence type="ECO:0000256" key="7">
    <source>
        <dbReference type="ARBA" id="ARBA00022729"/>
    </source>
</evidence>
<comment type="similarity">
    <text evidence="2">Belongs to the intercrine alpha (chemokine CxC) family.</text>
</comment>
<protein>
    <recommendedName>
        <fullName evidence="3">C-X-C motif chemokine 16</fullName>
    </recommendedName>
    <alternativeName>
        <fullName evidence="12">Transmembrane chemokine CXCL16</fullName>
    </alternativeName>
</protein>
<evidence type="ECO:0000256" key="12">
    <source>
        <dbReference type="ARBA" id="ARBA00032815"/>
    </source>
</evidence>
<evidence type="ECO:0000256" key="4">
    <source>
        <dbReference type="ARBA" id="ARBA00022500"/>
    </source>
</evidence>
<evidence type="ECO:0000256" key="8">
    <source>
        <dbReference type="ARBA" id="ARBA00022989"/>
    </source>
</evidence>
<dbReference type="EMBL" id="JAULJE010000020">
    <property type="protein sequence ID" value="KAK1331570.1"/>
    <property type="molecule type" value="Genomic_DNA"/>
</dbReference>
<keyword evidence="10" id="KW-1015">Disulfide bond</keyword>
<keyword evidence="16" id="KW-1185">Reference proteome</keyword>
<feature type="domain" description="C-X-C motif chemokine 16" evidence="14">
    <location>
        <begin position="24"/>
        <end position="120"/>
    </location>
</feature>
<comment type="caution">
    <text evidence="15">The sequence shown here is derived from an EMBL/GenBank/DDBJ whole genome shotgun (WGS) entry which is preliminary data.</text>
</comment>
<feature type="chain" id="PRO_5041289464" description="C-X-C motif chemokine 16" evidence="13">
    <location>
        <begin position="27"/>
        <end position="204"/>
    </location>
</feature>
<dbReference type="GO" id="GO:0008009">
    <property type="term" value="F:chemokine activity"/>
    <property type="evidence" value="ECO:0007669"/>
    <property type="project" value="InterPro"/>
</dbReference>
<dbReference type="GO" id="GO:0030307">
    <property type="term" value="P:positive regulation of cell growth"/>
    <property type="evidence" value="ECO:0007669"/>
    <property type="project" value="InterPro"/>
</dbReference>
<evidence type="ECO:0000256" key="1">
    <source>
        <dbReference type="ARBA" id="ARBA00004479"/>
    </source>
</evidence>
<dbReference type="AlphaFoldDB" id="A0AA40HHY5"/>
<evidence type="ECO:0000256" key="5">
    <source>
        <dbReference type="ARBA" id="ARBA00022514"/>
    </source>
</evidence>
<dbReference type="GO" id="GO:0010818">
    <property type="term" value="P:T cell chemotaxis"/>
    <property type="evidence" value="ECO:0007669"/>
    <property type="project" value="TreeGrafter"/>
</dbReference>
<keyword evidence="9" id="KW-0472">Membrane</keyword>
<evidence type="ECO:0000256" key="11">
    <source>
        <dbReference type="ARBA" id="ARBA00023180"/>
    </source>
</evidence>
<dbReference type="PANTHER" id="PTHR14385:SF0">
    <property type="entry name" value="C-X-C MOTIF CHEMOKINE 16"/>
    <property type="match status" value="1"/>
</dbReference>
<evidence type="ECO:0000256" key="10">
    <source>
        <dbReference type="ARBA" id="ARBA00023157"/>
    </source>
</evidence>
<feature type="signal peptide" evidence="13">
    <location>
        <begin position="1"/>
        <end position="26"/>
    </location>
</feature>
<keyword evidence="4" id="KW-0145">Chemotaxis</keyword>